<dbReference type="InterPro" id="IPR036390">
    <property type="entry name" value="WH_DNA-bd_sf"/>
</dbReference>
<dbReference type="PROSITE" id="PS50931">
    <property type="entry name" value="HTH_LYSR"/>
    <property type="match status" value="1"/>
</dbReference>
<dbReference type="SUPFAM" id="SSF53850">
    <property type="entry name" value="Periplasmic binding protein-like II"/>
    <property type="match status" value="1"/>
</dbReference>
<dbReference type="SUPFAM" id="SSF46785">
    <property type="entry name" value="Winged helix' DNA-binding domain"/>
    <property type="match status" value="1"/>
</dbReference>
<comment type="similarity">
    <text evidence="1">Belongs to the LysR transcriptional regulatory family.</text>
</comment>
<dbReference type="Gene3D" id="3.40.190.10">
    <property type="entry name" value="Periplasmic binding protein-like II"/>
    <property type="match status" value="2"/>
</dbReference>
<gene>
    <name evidence="6" type="primary">gcvA_9</name>
    <name evidence="6" type="ORF">IEC33019_2002</name>
</gene>
<dbReference type="CDD" id="cd00090">
    <property type="entry name" value="HTH_ARSR"/>
    <property type="match status" value="1"/>
</dbReference>
<dbReference type="GO" id="GO:0006351">
    <property type="term" value="P:DNA-templated transcription"/>
    <property type="evidence" value="ECO:0007669"/>
    <property type="project" value="TreeGrafter"/>
</dbReference>
<organism evidence="6">
    <name type="scientific">Pseudomonas putida</name>
    <name type="common">Arthrobacter siderocapsulatus</name>
    <dbReference type="NCBI Taxonomy" id="303"/>
    <lineage>
        <taxon>Bacteria</taxon>
        <taxon>Pseudomonadati</taxon>
        <taxon>Pseudomonadota</taxon>
        <taxon>Gammaproteobacteria</taxon>
        <taxon>Pseudomonadales</taxon>
        <taxon>Pseudomonadaceae</taxon>
        <taxon>Pseudomonas</taxon>
    </lineage>
</organism>
<dbReference type="CDD" id="cd08432">
    <property type="entry name" value="PBP2_GcdR_TrpI_HvrB_AmpR_like"/>
    <property type="match status" value="1"/>
</dbReference>
<dbReference type="InterPro" id="IPR000847">
    <property type="entry name" value="LysR_HTH_N"/>
</dbReference>
<proteinExistence type="inferred from homology"/>
<dbReference type="PANTHER" id="PTHR30537:SF26">
    <property type="entry name" value="GLYCINE CLEAVAGE SYSTEM TRANSCRIPTIONAL ACTIVATOR"/>
    <property type="match status" value="1"/>
</dbReference>
<dbReference type="PANTHER" id="PTHR30537">
    <property type="entry name" value="HTH-TYPE TRANSCRIPTIONAL REGULATOR"/>
    <property type="match status" value="1"/>
</dbReference>
<name>A0A1B2F605_PSEPU</name>
<dbReference type="GO" id="GO:0003700">
    <property type="term" value="F:DNA-binding transcription factor activity"/>
    <property type="evidence" value="ECO:0007669"/>
    <property type="project" value="InterPro"/>
</dbReference>
<evidence type="ECO:0000256" key="2">
    <source>
        <dbReference type="ARBA" id="ARBA00023015"/>
    </source>
</evidence>
<dbReference type="Gene3D" id="1.10.10.10">
    <property type="entry name" value="Winged helix-like DNA-binding domain superfamily/Winged helix DNA-binding domain"/>
    <property type="match status" value="1"/>
</dbReference>
<dbReference type="GO" id="GO:0043565">
    <property type="term" value="F:sequence-specific DNA binding"/>
    <property type="evidence" value="ECO:0007669"/>
    <property type="project" value="TreeGrafter"/>
</dbReference>
<dbReference type="AlphaFoldDB" id="A0A1B2F605"/>
<sequence length="331" mass="36497">MFEGYGKGKALAIAAPNPTSESPMSQLPPLRALEVFEAVGLCGGITQAARRLGISPGAVSQQMKILEEAVGLGLTVKEGQRLRLNAAGQRFHEGCGQAFERLRAAYAELERSKNTNNLYISALPSLLSKWLAPLVAEWQAGYPQLSLYLDGTHTEPSEAQANGVDFRLSYGEGIHDDQHTIELFRDCVVPACSPRLLAEPVAPGQLLEHPLITIDWRPKFDSPPSWEQWFLETGVGVVQITNYRIYSLSSMAIQAAIDGQGIVLAQYSMISRDIASGQLVLPCLRALPMPASYYLTWNPGSIHRSHCRAFQRWLIERGRDQQEVSQRLLGD</sequence>
<protein>
    <submittedName>
        <fullName evidence="6">Glycine cleavage system transcriptional activator</fullName>
    </submittedName>
</protein>
<evidence type="ECO:0000259" key="5">
    <source>
        <dbReference type="PROSITE" id="PS50931"/>
    </source>
</evidence>
<dbReference type="Pfam" id="PF03466">
    <property type="entry name" value="LysR_substrate"/>
    <property type="match status" value="1"/>
</dbReference>
<dbReference type="Pfam" id="PF00126">
    <property type="entry name" value="HTH_1"/>
    <property type="match status" value="1"/>
</dbReference>
<reference evidence="6" key="1">
    <citation type="submission" date="2016-07" db="EMBL/GenBank/DDBJ databases">
        <title>New class B carbapenemase carried by novel plasmid in Pseudomonas putida enviromental strain in eastern Amazonia.</title>
        <authorList>
            <person name="Souza C.O."/>
            <person name="Lima K.V."/>
            <person name="Brasiliense D.M."/>
            <person name="Perez-Chaparro P.J."/>
            <person name="Mamizuka E.M."/>
            <person name="Lima M.O."/>
            <person name="Lima L.N."/>
            <person name="McCulloch J.A."/>
        </authorList>
    </citation>
    <scope>NUCLEOTIDE SEQUENCE [LARGE SCALE GENOMIC DNA]</scope>
    <source>
        <strain evidence="6">IEC33019</strain>
    </source>
</reference>
<evidence type="ECO:0000313" key="6">
    <source>
        <dbReference type="EMBL" id="ANY87563.1"/>
    </source>
</evidence>
<accession>A0A1B2F605</accession>
<dbReference type="EMBL" id="CP016634">
    <property type="protein sequence ID" value="ANY87563.1"/>
    <property type="molecule type" value="Genomic_DNA"/>
</dbReference>
<dbReference type="InterPro" id="IPR058163">
    <property type="entry name" value="LysR-type_TF_proteobact-type"/>
</dbReference>
<keyword evidence="2" id="KW-0805">Transcription regulation</keyword>
<evidence type="ECO:0000256" key="3">
    <source>
        <dbReference type="ARBA" id="ARBA00023125"/>
    </source>
</evidence>
<evidence type="ECO:0000256" key="1">
    <source>
        <dbReference type="ARBA" id="ARBA00009437"/>
    </source>
</evidence>
<keyword evidence="3" id="KW-0238">DNA-binding</keyword>
<keyword evidence="4" id="KW-0804">Transcription</keyword>
<evidence type="ECO:0000256" key="4">
    <source>
        <dbReference type="ARBA" id="ARBA00023163"/>
    </source>
</evidence>
<dbReference type="InterPro" id="IPR011991">
    <property type="entry name" value="ArsR-like_HTH"/>
</dbReference>
<dbReference type="InterPro" id="IPR005119">
    <property type="entry name" value="LysR_subst-bd"/>
</dbReference>
<feature type="domain" description="HTH lysR-type" evidence="5">
    <location>
        <begin position="28"/>
        <end position="85"/>
    </location>
</feature>
<dbReference type="InterPro" id="IPR036388">
    <property type="entry name" value="WH-like_DNA-bd_sf"/>
</dbReference>